<gene>
    <name evidence="2" type="ORF">FRF71_07890</name>
</gene>
<dbReference type="InterPro" id="IPR011990">
    <property type="entry name" value="TPR-like_helical_dom_sf"/>
</dbReference>
<evidence type="ECO:0000313" key="2">
    <source>
        <dbReference type="EMBL" id="QEA16060.1"/>
    </source>
</evidence>
<dbReference type="Gene3D" id="3.40.50.10070">
    <property type="entry name" value="TolB, N-terminal domain"/>
    <property type="match status" value="1"/>
</dbReference>
<dbReference type="RefSeq" id="WP_147090092.1">
    <property type="nucleotide sequence ID" value="NZ_BAABJD010000006.1"/>
</dbReference>
<dbReference type="KEGG" id="ngf:FRF71_07890"/>
<dbReference type="Proteomes" id="UP000321172">
    <property type="component" value="Chromosome"/>
</dbReference>
<accession>A0A5B8S3W2</accession>
<dbReference type="SUPFAM" id="SSF48452">
    <property type="entry name" value="TPR-like"/>
    <property type="match status" value="2"/>
</dbReference>
<dbReference type="GO" id="GO:0007165">
    <property type="term" value="P:signal transduction"/>
    <property type="evidence" value="ECO:0007669"/>
    <property type="project" value="InterPro"/>
</dbReference>
<dbReference type="EMBL" id="CP042345">
    <property type="protein sequence ID" value="QEA16060.1"/>
    <property type="molecule type" value="Genomic_DNA"/>
</dbReference>
<reference evidence="2 3" key="1">
    <citation type="journal article" date="2013" name="J. Microbiol. Biotechnol.">
        <title>Novosphingobium ginsenosidimutans sp. nov., with the ability to convert ginsenoside.</title>
        <authorList>
            <person name="Kim J.K."/>
            <person name="He D."/>
            <person name="Liu Q.M."/>
            <person name="Park H.Y."/>
            <person name="Jung M.S."/>
            <person name="Yoon M.H."/>
            <person name="Kim S.C."/>
            <person name="Im W.T."/>
        </authorList>
    </citation>
    <scope>NUCLEOTIDE SEQUENCE [LARGE SCALE GENOMIC DNA]</scope>
    <source>
        <strain evidence="2 3">FW-6</strain>
    </source>
</reference>
<dbReference type="Pfam" id="PF13676">
    <property type="entry name" value="TIR_2"/>
    <property type="match status" value="1"/>
</dbReference>
<dbReference type="AlphaFoldDB" id="A0A5B8S3W2"/>
<dbReference type="InterPro" id="IPR000157">
    <property type="entry name" value="TIR_dom"/>
</dbReference>
<dbReference type="InterPro" id="IPR035897">
    <property type="entry name" value="Toll_tir_struct_dom_sf"/>
</dbReference>
<protein>
    <submittedName>
        <fullName evidence="2">TIR domain-containing protein</fullName>
    </submittedName>
</protein>
<evidence type="ECO:0000259" key="1">
    <source>
        <dbReference type="Pfam" id="PF13676"/>
    </source>
</evidence>
<dbReference type="Gene3D" id="3.40.50.10140">
    <property type="entry name" value="Toll/interleukin-1 receptor homology (TIR) domain"/>
    <property type="match status" value="1"/>
</dbReference>
<keyword evidence="3" id="KW-1185">Reference proteome</keyword>
<feature type="domain" description="TIR" evidence="1">
    <location>
        <begin position="17"/>
        <end position="123"/>
    </location>
</feature>
<dbReference type="OrthoDB" id="105971at2"/>
<dbReference type="SUPFAM" id="SSF52200">
    <property type="entry name" value="Toll/Interleukin receptor TIR domain"/>
    <property type="match status" value="1"/>
</dbReference>
<sequence length="656" mass="70998">MSDPNDHAASDKPNVRVFLSYSRDDRNRAMKIIGALEGAGFEVWWDGLLTGGETFLQTTEQMLEISDAVVVLWTATSVTSHWVRDEATRGRERNCLVPVSLDGSTPPLGFRQIHYVDFSKWKGQAGGSEIAELVRAIRQVNASGTQFSGPLAGQSAANLKVAKRISRRSLVIGGSAVLAAGGTIAGWKVGLFGADGNVNSIAVMPFRNLSADPGKSYLSDGLAEELRAMLSVNRQIEVSAQSSSNSVREENLAVSAIASKLGVAYVLEGSVQVAGEQMRVVARLIGGNDGFQKWSQVFDRKLNDVLALQSEIATAVTDALVSTILGAQKTKSERIGGTKNAKAFDAYLRGSALFALAQDEKTDRQSLADFEEAIKLDPDYALARAARARGLLVVGGSYASGADMPLLFAEAEVEARKSVELAPDMLEGQAVLGQYLYSKLDLTAAREPMERSKELGFGHAGILNHYAVFAAYLTEFDKARDALVRAKRLDPLNANVWRTACIVEFQARNFSQAEAEARNALSMNSKINVANRVLGDIALVRKDYHAAKAFFEAEPSTLSRLRGLAIAEFKLGNPIEAQQKLDQLVTNFGTNSSYQQAQVLTQWGDTVRALEMLEQAYEIRDSGLLFLGGDVMVDPVRKEPRFAAIIAKIGLAANKI</sequence>
<proteinExistence type="predicted"/>
<organism evidence="2 3">
    <name type="scientific">Novosphingobium ginsenosidimutans</name>
    <dbReference type="NCBI Taxonomy" id="1176536"/>
    <lineage>
        <taxon>Bacteria</taxon>
        <taxon>Pseudomonadati</taxon>
        <taxon>Pseudomonadota</taxon>
        <taxon>Alphaproteobacteria</taxon>
        <taxon>Sphingomonadales</taxon>
        <taxon>Sphingomonadaceae</taxon>
        <taxon>Novosphingobium</taxon>
    </lineage>
</organism>
<dbReference type="Gene3D" id="1.25.40.10">
    <property type="entry name" value="Tetratricopeptide repeat domain"/>
    <property type="match status" value="1"/>
</dbReference>
<name>A0A5B8S3W2_9SPHN</name>
<evidence type="ECO:0000313" key="3">
    <source>
        <dbReference type="Proteomes" id="UP000321172"/>
    </source>
</evidence>